<feature type="transmembrane region" description="Helical" evidence="7">
    <location>
        <begin position="21"/>
        <end position="41"/>
    </location>
</feature>
<dbReference type="EnsemblMetazoa" id="LLOJ006370-RA">
    <property type="protein sequence ID" value="LLOJ006370-PA"/>
    <property type="gene ID" value="LLOJ006370"/>
</dbReference>
<keyword evidence="2 7" id="KW-0812">Transmembrane</keyword>
<dbReference type="Pfam" id="PF06814">
    <property type="entry name" value="GOST_TM"/>
    <property type="match status" value="1"/>
</dbReference>
<comment type="subcellular location">
    <subcellularLocation>
        <location evidence="1">Membrane</location>
        <topology evidence="1">Multi-pass membrane protein</topology>
    </subcellularLocation>
</comment>
<dbReference type="EMBL" id="AJWK01020620">
    <property type="status" value="NOT_ANNOTATED_CDS"/>
    <property type="molecule type" value="Genomic_DNA"/>
</dbReference>
<dbReference type="AlphaFoldDB" id="A0A1B0CNP8"/>
<dbReference type="GO" id="GO:0016020">
    <property type="term" value="C:membrane"/>
    <property type="evidence" value="ECO:0007669"/>
    <property type="project" value="UniProtKB-SubCell"/>
</dbReference>
<keyword evidence="3" id="KW-0732">Signal</keyword>
<reference evidence="9" key="1">
    <citation type="submission" date="2020-05" db="UniProtKB">
        <authorList>
            <consortium name="EnsemblMetazoa"/>
        </authorList>
    </citation>
    <scope>IDENTIFICATION</scope>
    <source>
        <strain evidence="9">Jacobina</strain>
    </source>
</reference>
<organism evidence="9 10">
    <name type="scientific">Lutzomyia longipalpis</name>
    <name type="common">Sand fly</name>
    <dbReference type="NCBI Taxonomy" id="7200"/>
    <lineage>
        <taxon>Eukaryota</taxon>
        <taxon>Metazoa</taxon>
        <taxon>Ecdysozoa</taxon>
        <taxon>Arthropoda</taxon>
        <taxon>Hexapoda</taxon>
        <taxon>Insecta</taxon>
        <taxon>Pterygota</taxon>
        <taxon>Neoptera</taxon>
        <taxon>Endopterygota</taxon>
        <taxon>Diptera</taxon>
        <taxon>Nematocera</taxon>
        <taxon>Psychodoidea</taxon>
        <taxon>Psychodidae</taxon>
        <taxon>Lutzomyia</taxon>
        <taxon>Lutzomyia</taxon>
    </lineage>
</organism>
<feature type="compositionally biased region" description="Polar residues" evidence="6">
    <location>
        <begin position="195"/>
        <end position="205"/>
    </location>
</feature>
<keyword evidence="4 7" id="KW-1133">Transmembrane helix</keyword>
<feature type="transmembrane region" description="Helical" evidence="7">
    <location>
        <begin position="53"/>
        <end position="73"/>
    </location>
</feature>
<feature type="transmembrane region" description="Helical" evidence="7">
    <location>
        <begin position="94"/>
        <end position="116"/>
    </location>
</feature>
<feature type="domain" description="GOST seven transmembrane" evidence="8">
    <location>
        <begin position="1"/>
        <end position="160"/>
    </location>
</feature>
<protein>
    <recommendedName>
        <fullName evidence="8">GOST seven transmembrane domain-containing protein</fullName>
    </recommendedName>
</protein>
<evidence type="ECO:0000256" key="5">
    <source>
        <dbReference type="ARBA" id="ARBA00023136"/>
    </source>
</evidence>
<dbReference type="InterPro" id="IPR053937">
    <property type="entry name" value="GOST_TM"/>
</dbReference>
<dbReference type="VEuPathDB" id="VectorBase:LLONM1_011775"/>
<keyword evidence="5 7" id="KW-0472">Membrane</keyword>
<dbReference type="EMBL" id="AJWK01020619">
    <property type="status" value="NOT_ANNOTATED_CDS"/>
    <property type="molecule type" value="Genomic_DNA"/>
</dbReference>
<evidence type="ECO:0000256" key="2">
    <source>
        <dbReference type="ARBA" id="ARBA00022692"/>
    </source>
</evidence>
<evidence type="ECO:0000313" key="10">
    <source>
        <dbReference type="Proteomes" id="UP000092461"/>
    </source>
</evidence>
<dbReference type="PANTHER" id="PTHR21229">
    <property type="entry name" value="LUNG SEVEN TRANSMEMBRANE RECEPTOR"/>
    <property type="match status" value="1"/>
</dbReference>
<evidence type="ECO:0000256" key="6">
    <source>
        <dbReference type="SAM" id="MobiDB-lite"/>
    </source>
</evidence>
<dbReference type="GO" id="GO:0005829">
    <property type="term" value="C:cytosol"/>
    <property type="evidence" value="ECO:0007669"/>
    <property type="project" value="GOC"/>
</dbReference>
<evidence type="ECO:0000313" key="9">
    <source>
        <dbReference type="EnsemblMetazoa" id="LLOJ006370-PA"/>
    </source>
</evidence>
<dbReference type="VEuPathDB" id="VectorBase:LLOJ006370"/>
<name>A0A1B0CNP8_LUTLO</name>
<feature type="region of interest" description="Disordered" evidence="6">
    <location>
        <begin position="190"/>
        <end position="209"/>
    </location>
</feature>
<evidence type="ECO:0000256" key="3">
    <source>
        <dbReference type="ARBA" id="ARBA00022729"/>
    </source>
</evidence>
<sequence>MLVIIVSLGFGIVKPRLGPMLHRVVGTGALYFILACVESYLRVVQTINDRSNQILVASIPLAVLDSAICWWIFTSLVQTTRTLRLRRNMVKLSLYRHFTNTLIFAVIASVIFMLYSLKSHRMASCSDWKELWVDDAFWHILFSSLLLVIMILWRPTNNNQRYAFTPLLDNPEDEDEDEEEQFVSDAYGVKMRGTHSVSPRASRSATNDEDDLKWVEENIPAAIADAALPVLDSDEEIVNTKFEVSKMQ</sequence>
<evidence type="ECO:0000256" key="7">
    <source>
        <dbReference type="SAM" id="Phobius"/>
    </source>
</evidence>
<keyword evidence="10" id="KW-1185">Reference proteome</keyword>
<feature type="transmembrane region" description="Helical" evidence="7">
    <location>
        <begin position="136"/>
        <end position="153"/>
    </location>
</feature>
<dbReference type="GO" id="GO:0005794">
    <property type="term" value="C:Golgi apparatus"/>
    <property type="evidence" value="ECO:0007669"/>
    <property type="project" value="TreeGrafter"/>
</dbReference>
<dbReference type="PANTHER" id="PTHR21229:SF1">
    <property type="entry name" value="GH17801P"/>
    <property type="match status" value="1"/>
</dbReference>
<dbReference type="GO" id="GO:0042147">
    <property type="term" value="P:retrograde transport, endosome to Golgi"/>
    <property type="evidence" value="ECO:0007669"/>
    <property type="project" value="TreeGrafter"/>
</dbReference>
<evidence type="ECO:0000256" key="1">
    <source>
        <dbReference type="ARBA" id="ARBA00004141"/>
    </source>
</evidence>
<evidence type="ECO:0000259" key="8">
    <source>
        <dbReference type="Pfam" id="PF06814"/>
    </source>
</evidence>
<evidence type="ECO:0000256" key="4">
    <source>
        <dbReference type="ARBA" id="ARBA00022989"/>
    </source>
</evidence>
<accession>A0A1B0CNP8</accession>
<dbReference type="Proteomes" id="UP000092461">
    <property type="component" value="Unassembled WGS sequence"/>
</dbReference>
<dbReference type="EMBL" id="AJWK01020621">
    <property type="status" value="NOT_ANNOTATED_CDS"/>
    <property type="molecule type" value="Genomic_DNA"/>
</dbReference>
<dbReference type="InterPro" id="IPR009637">
    <property type="entry name" value="GPR107/GPR108-like"/>
</dbReference>
<proteinExistence type="predicted"/>